<evidence type="ECO:0000313" key="2">
    <source>
        <dbReference type="EMBL" id="EFK95218.1"/>
    </source>
</evidence>
<keyword evidence="1" id="KW-0472">Membrane</keyword>
<organism evidence="2">
    <name type="scientific">sediment metagenome</name>
    <dbReference type="NCBI Taxonomy" id="749907"/>
    <lineage>
        <taxon>unclassified sequences</taxon>
        <taxon>metagenomes</taxon>
        <taxon>ecological metagenomes</taxon>
    </lineage>
</organism>
<accession>D9PMJ9</accession>
<name>D9PMJ9_9ZZZZ</name>
<comment type="caution">
    <text evidence="2">The sequence shown here is derived from an EMBL/GenBank/DDBJ whole genome shotgun (WGS) entry which is preliminary data.</text>
</comment>
<sequence>MNLIVISLKDKFNNFLGNKKKVFELLVVIFFLSFFIKYLGIPDKYDIYIYIILFILFLFFLTSLIKLILKELSVILKERKDEK</sequence>
<keyword evidence="1" id="KW-0812">Transmembrane</keyword>
<reference evidence="2" key="2">
    <citation type="journal article" date="2011" name="Microb. Ecol.">
        <title>Taxonomic and Functional Metagenomic Profiling of the Microbial Community in the Anoxic Sediment of a Sub-saline Shallow Lake (Laguna de Carrizo, Central Spain).</title>
        <authorList>
            <person name="Ferrer M."/>
            <person name="Guazzaroni M.E."/>
            <person name="Richter M."/>
            <person name="Garcia-Salamanca A."/>
            <person name="Yarza P."/>
            <person name="Suarez-Suarez A."/>
            <person name="Solano J."/>
            <person name="Alcaide M."/>
            <person name="van Dillewijn P."/>
            <person name="Molina-Henares M.A."/>
            <person name="Lopez-Cortes N."/>
            <person name="Al-Ramahi Y."/>
            <person name="Guerrero C."/>
            <person name="Acosta A."/>
            <person name="de Eugenio L.I."/>
            <person name="Martinez V."/>
            <person name="Marques S."/>
            <person name="Rojo F."/>
            <person name="Santero E."/>
            <person name="Genilloud O."/>
            <person name="Perez-Perez J."/>
            <person name="Rossello-Mora R."/>
            <person name="Ramos J.L."/>
        </authorList>
    </citation>
    <scope>NUCLEOTIDE SEQUENCE</scope>
</reference>
<dbReference type="EMBL" id="ADZX01000843">
    <property type="protein sequence ID" value="EFK95218.1"/>
    <property type="molecule type" value="Genomic_DNA"/>
</dbReference>
<evidence type="ECO:0000256" key="1">
    <source>
        <dbReference type="SAM" id="Phobius"/>
    </source>
</evidence>
<protein>
    <submittedName>
        <fullName evidence="2">Membrane protein</fullName>
    </submittedName>
</protein>
<feature type="transmembrane region" description="Helical" evidence="1">
    <location>
        <begin position="47"/>
        <end position="69"/>
    </location>
</feature>
<keyword evidence="1" id="KW-1133">Transmembrane helix</keyword>
<gene>
    <name evidence="2" type="ORF">LDC_2777</name>
</gene>
<proteinExistence type="predicted"/>
<feature type="transmembrane region" description="Helical" evidence="1">
    <location>
        <begin position="21"/>
        <end position="41"/>
    </location>
</feature>
<reference evidence="2" key="1">
    <citation type="submission" date="2010-07" db="EMBL/GenBank/DDBJ databases">
        <authorList>
            <consortium name="CONSOLIDER consortium CSD2007-00005"/>
            <person name="Guazzaroni M.-E."/>
            <person name="Richter M."/>
            <person name="Garcia-Salamanca A."/>
            <person name="Yarza P."/>
            <person name="Ferrer M."/>
        </authorList>
    </citation>
    <scope>NUCLEOTIDE SEQUENCE</scope>
</reference>
<dbReference type="AlphaFoldDB" id="D9PMJ9"/>